<dbReference type="InterPro" id="IPR001919">
    <property type="entry name" value="CBD2"/>
</dbReference>
<dbReference type="PROSITE" id="PS51173">
    <property type="entry name" value="CBM2"/>
    <property type="match status" value="1"/>
</dbReference>
<evidence type="ECO:0000313" key="3">
    <source>
        <dbReference type="EMBL" id="SCL45328.1"/>
    </source>
</evidence>
<dbReference type="SUPFAM" id="SSF55961">
    <property type="entry name" value="Bet v1-like"/>
    <property type="match status" value="1"/>
</dbReference>
<feature type="domain" description="CBM2" evidence="2">
    <location>
        <begin position="257"/>
        <end position="364"/>
    </location>
</feature>
<dbReference type="Pfam" id="PF10604">
    <property type="entry name" value="Polyketide_cyc2"/>
    <property type="match status" value="1"/>
</dbReference>
<feature type="compositionally biased region" description="Low complexity" evidence="1">
    <location>
        <begin position="209"/>
        <end position="262"/>
    </location>
</feature>
<dbReference type="SUPFAM" id="SSF49384">
    <property type="entry name" value="Carbohydrate-binding domain"/>
    <property type="match status" value="1"/>
</dbReference>
<gene>
    <name evidence="3" type="ORF">GA0070606_0706</name>
</gene>
<dbReference type="Gene3D" id="3.30.530.20">
    <property type="match status" value="1"/>
</dbReference>
<dbReference type="InterPro" id="IPR012291">
    <property type="entry name" value="CBM2_carb-bd_dom_sf"/>
</dbReference>
<dbReference type="SMART" id="SM00637">
    <property type="entry name" value="CBD_II"/>
    <property type="match status" value="1"/>
</dbReference>
<dbReference type="Gene3D" id="2.60.40.290">
    <property type="match status" value="1"/>
</dbReference>
<feature type="region of interest" description="Disordered" evidence="1">
    <location>
        <begin position="199"/>
        <end position="262"/>
    </location>
</feature>
<evidence type="ECO:0000256" key="1">
    <source>
        <dbReference type="SAM" id="MobiDB-lite"/>
    </source>
</evidence>
<evidence type="ECO:0000259" key="2">
    <source>
        <dbReference type="PROSITE" id="PS51173"/>
    </source>
</evidence>
<dbReference type="Pfam" id="PF00553">
    <property type="entry name" value="CBM_2"/>
    <property type="match status" value="1"/>
</dbReference>
<reference evidence="4" key="1">
    <citation type="submission" date="2016-06" db="EMBL/GenBank/DDBJ databases">
        <authorList>
            <person name="Varghese N."/>
            <person name="Submissions Spin"/>
        </authorList>
    </citation>
    <scope>NUCLEOTIDE SEQUENCE [LARGE SCALE GENOMIC DNA]</scope>
    <source>
        <strain evidence="4">DSM 43903</strain>
    </source>
</reference>
<dbReference type="STRING" id="47855.GA0070606_0706"/>
<dbReference type="InterPro" id="IPR008965">
    <property type="entry name" value="CBM2/CBM3_carb-bd_dom_sf"/>
</dbReference>
<dbReference type="GO" id="GO:0005975">
    <property type="term" value="P:carbohydrate metabolic process"/>
    <property type="evidence" value="ECO:0007669"/>
    <property type="project" value="InterPro"/>
</dbReference>
<protein>
    <submittedName>
        <fullName evidence="3">Uncharacterized conserved protein YndB, AHSA1/START domain</fullName>
    </submittedName>
</protein>
<dbReference type="GO" id="GO:0030247">
    <property type="term" value="F:polysaccharide binding"/>
    <property type="evidence" value="ECO:0007669"/>
    <property type="project" value="UniProtKB-UniRule"/>
</dbReference>
<dbReference type="CDD" id="cd07814">
    <property type="entry name" value="SRPBCC_CalC_Aha1-like"/>
    <property type="match status" value="1"/>
</dbReference>
<dbReference type="GO" id="GO:0004553">
    <property type="term" value="F:hydrolase activity, hydrolyzing O-glycosyl compounds"/>
    <property type="evidence" value="ECO:0007669"/>
    <property type="project" value="InterPro"/>
</dbReference>
<dbReference type="OrthoDB" id="9803476at2"/>
<dbReference type="InterPro" id="IPR019587">
    <property type="entry name" value="Polyketide_cyclase/dehydratase"/>
</dbReference>
<dbReference type="RefSeq" id="WP_091095030.1">
    <property type="nucleotide sequence ID" value="NZ_FMHZ01000002.1"/>
</dbReference>
<dbReference type="InterPro" id="IPR023393">
    <property type="entry name" value="START-like_dom_sf"/>
</dbReference>
<keyword evidence="4" id="KW-1185">Reference proteome</keyword>
<sequence length="364" mass="38165">MIEIGTQVDLFHPANRVWRALTDRELLARWFTEVELMDGTRNRLLLYTAGLPGFDAAVDAELTERREPELIALRCLEGGRRSRLTCSLEPTAEGSRLSVREVLEHGSWTDEQREQREECYRQAIAGRLPAILDWLAFRQVDLNRGEVGMTAELPVTEAPVEPAAGRRGRPLLVAGLAAAVLAAGATVWAALPDGPDRTAAPVPAPAATPAPTAAATSSASARPTSSARPTRTATPAATRPSRTPTATAKPSATASSLAPSAPAVTARYGTASTRLFGFTGEVVVDNAGGTAVKGWTVVVTLADGGTVDDASGADWRQDGQKVTFTGPPVPAGGSRTFTFEVSDADVRTKAPESCTVGDAPCAGL</sequence>
<organism evidence="3 4">
    <name type="scientific">Micromonospora citrea</name>
    <dbReference type="NCBI Taxonomy" id="47855"/>
    <lineage>
        <taxon>Bacteria</taxon>
        <taxon>Bacillati</taxon>
        <taxon>Actinomycetota</taxon>
        <taxon>Actinomycetes</taxon>
        <taxon>Micromonosporales</taxon>
        <taxon>Micromonosporaceae</taxon>
        <taxon>Micromonospora</taxon>
    </lineage>
</organism>
<evidence type="ECO:0000313" key="4">
    <source>
        <dbReference type="Proteomes" id="UP000199001"/>
    </source>
</evidence>
<proteinExistence type="predicted"/>
<dbReference type="EMBL" id="FMHZ01000002">
    <property type="protein sequence ID" value="SCL45328.1"/>
    <property type="molecule type" value="Genomic_DNA"/>
</dbReference>
<accession>A0A1C6TUH7</accession>
<dbReference type="AlphaFoldDB" id="A0A1C6TUH7"/>
<dbReference type="Proteomes" id="UP000199001">
    <property type="component" value="Unassembled WGS sequence"/>
</dbReference>
<name>A0A1C6TUH7_9ACTN</name>